<evidence type="ECO:0000313" key="6">
    <source>
        <dbReference type="Proteomes" id="UP000273405"/>
    </source>
</evidence>
<evidence type="ECO:0000256" key="3">
    <source>
        <dbReference type="RuleBase" id="RU003694"/>
    </source>
</evidence>
<dbReference type="Pfam" id="PF00109">
    <property type="entry name" value="ketoacyl-synt"/>
    <property type="match status" value="2"/>
</dbReference>
<comment type="caution">
    <text evidence="5">The sequence shown here is derived from an EMBL/GenBank/DDBJ whole genome shotgun (WGS) entry which is preliminary data.</text>
</comment>
<feature type="domain" description="Ketosynthase family 3 (KS3)" evidence="4">
    <location>
        <begin position="9"/>
        <end position="466"/>
    </location>
</feature>
<dbReference type="InterPro" id="IPR014031">
    <property type="entry name" value="Ketoacyl_synth_C"/>
</dbReference>
<protein>
    <submittedName>
        <fullName evidence="5">Polyketide synthase</fullName>
    </submittedName>
</protein>
<dbReference type="PANTHER" id="PTHR43775:SF37">
    <property type="entry name" value="SI:DKEY-61P9.11"/>
    <property type="match status" value="1"/>
</dbReference>
<dbReference type="Pfam" id="PF02801">
    <property type="entry name" value="Ketoacyl-synt_C"/>
    <property type="match status" value="2"/>
</dbReference>
<dbReference type="InterPro" id="IPR020841">
    <property type="entry name" value="PKS_Beta-ketoAc_synthase_dom"/>
</dbReference>
<dbReference type="PANTHER" id="PTHR43775">
    <property type="entry name" value="FATTY ACID SYNTHASE"/>
    <property type="match status" value="1"/>
</dbReference>
<sequence length="944" mass="98505">MLQSPWVRATPIAITGFAFALPGARSLDELADVLLRGKTTYGVWPADRIPPATYLDPAASVGAAKLYTALGGVIEEGERPEDPSGGAGLAQRWVLEAVHRALASAKLPPGSLSGQPVPVFMAHSRGGGHGLYDAAVLALAGRLQPYLVHGAHPSEFTPQELSNVAEQVRRELLDAFGPRFVADPRERAIHRLASGIAEDLGTTEKALIVDGNCTGGLIAVELAARELARGAPWALAGALSYVDTVNQVLYSNARLLSAEGCFPFARKGTGTVISDGVVMLVLTTLERAQKEGLPIHGVIRGVGGGNDGATEGYMLVPNPRGHQVAIKRAIDQAGVSPSELGVLLSHGTGTRAGDAVETKVFNGALRMHGEAGQPLSPVPVLSIKGNVGHAKEASGLANLVALLSMFEAGQIAGPLRAEKDGALIEPGGLIELDKTARPWPAGDTPRIGGVSAIASGGQNYHAVVEDRPSPARVRTLLRSQPRGPTRSDEPIAIVGVAGAFAGAPGLSTLWRNLLQGQRSFRRLSLDRGLSQSARGELYSDQGAPLDLDAEHFADKASQYAERPSDILRYDPLHYLLVDLARSAASKVPIEAGSNVSVVVSAEHCSEYGLRQVAAARLPELEEHLLRALRGTGRDPKGVSRTLRAVMKRLSGDLPELWAGSLFNLSPSFMAARIARAFDLTGPTCAIEAGGAASSIGGLEVACGRLAAGEVDAAFWATADMRLGYTRYADECAMGLVSRRDAPTALDAASDGYLPGEGATVCLLRRLSDAKARGERIHGIIRSIGSTFAPLPDRGLVSETAMSLAIRRAYSRCDVSADDLAFVECFGSGHRASDVAETTALGRTLGAARARPLPIGAVMPNIGHTGAAAGGASLMKALLMLSTQRAPATVGVKSPLVGAQENLRVVTEAQELKDARFAGINAAGAGGTHYHVVLEAGPDALELDP</sequence>
<feature type="domain" description="Ketosynthase family 3 (KS3)" evidence="4">
    <location>
        <begin position="488"/>
        <end position="935"/>
    </location>
</feature>
<accession>A0A3A8NMY3</accession>
<dbReference type="InterPro" id="IPR050091">
    <property type="entry name" value="PKS_NRPS_Biosynth_Enz"/>
</dbReference>
<evidence type="ECO:0000313" key="5">
    <source>
        <dbReference type="EMBL" id="RKH44730.1"/>
    </source>
</evidence>
<dbReference type="InterPro" id="IPR014030">
    <property type="entry name" value="Ketoacyl_synth_N"/>
</dbReference>
<dbReference type="CDD" id="cd00833">
    <property type="entry name" value="PKS"/>
    <property type="match status" value="2"/>
</dbReference>
<comment type="similarity">
    <text evidence="3">Belongs to the thiolase-like superfamily. Beta-ketoacyl-ACP synthases family.</text>
</comment>
<proteinExistence type="inferred from homology"/>
<organism evidence="5 6">
    <name type="scientific">Corallococcus sicarius</name>
    <dbReference type="NCBI Taxonomy" id="2316726"/>
    <lineage>
        <taxon>Bacteria</taxon>
        <taxon>Pseudomonadati</taxon>
        <taxon>Myxococcota</taxon>
        <taxon>Myxococcia</taxon>
        <taxon>Myxococcales</taxon>
        <taxon>Cystobacterineae</taxon>
        <taxon>Myxococcaceae</taxon>
        <taxon>Corallococcus</taxon>
    </lineage>
</organism>
<keyword evidence="3" id="KW-0808">Transferase</keyword>
<keyword evidence="1" id="KW-0596">Phosphopantetheine</keyword>
<dbReference type="RefSeq" id="WP_120624992.1">
    <property type="nucleotide sequence ID" value="NZ_RAWG01000045.1"/>
</dbReference>
<evidence type="ECO:0000259" key="4">
    <source>
        <dbReference type="PROSITE" id="PS52004"/>
    </source>
</evidence>
<keyword evidence="6" id="KW-1185">Reference proteome</keyword>
<dbReference type="OrthoDB" id="5476655at2"/>
<dbReference type="GO" id="GO:0006633">
    <property type="term" value="P:fatty acid biosynthetic process"/>
    <property type="evidence" value="ECO:0007669"/>
    <property type="project" value="TreeGrafter"/>
</dbReference>
<dbReference type="PROSITE" id="PS52004">
    <property type="entry name" value="KS3_2"/>
    <property type="match status" value="2"/>
</dbReference>
<evidence type="ECO:0000256" key="1">
    <source>
        <dbReference type="ARBA" id="ARBA00022450"/>
    </source>
</evidence>
<dbReference type="AlphaFoldDB" id="A0A3A8NMY3"/>
<dbReference type="GO" id="GO:0004312">
    <property type="term" value="F:fatty acid synthase activity"/>
    <property type="evidence" value="ECO:0007669"/>
    <property type="project" value="TreeGrafter"/>
</dbReference>
<evidence type="ECO:0000256" key="2">
    <source>
        <dbReference type="ARBA" id="ARBA00022553"/>
    </source>
</evidence>
<dbReference type="SMART" id="SM00825">
    <property type="entry name" value="PKS_KS"/>
    <property type="match status" value="1"/>
</dbReference>
<name>A0A3A8NMY3_9BACT</name>
<gene>
    <name evidence="5" type="ORF">D7X12_09735</name>
</gene>
<keyword evidence="2" id="KW-0597">Phosphoprotein</keyword>
<reference evidence="6" key="1">
    <citation type="submission" date="2018-09" db="EMBL/GenBank/DDBJ databases">
        <authorList>
            <person name="Livingstone P.G."/>
            <person name="Whitworth D.E."/>
        </authorList>
    </citation>
    <scope>NUCLEOTIDE SEQUENCE [LARGE SCALE GENOMIC DNA]</scope>
    <source>
        <strain evidence="6">CA040B</strain>
    </source>
</reference>
<dbReference type="InterPro" id="IPR016039">
    <property type="entry name" value="Thiolase-like"/>
</dbReference>
<dbReference type="Gene3D" id="3.40.47.10">
    <property type="match status" value="2"/>
</dbReference>
<dbReference type="SUPFAM" id="SSF53901">
    <property type="entry name" value="Thiolase-like"/>
    <property type="match status" value="3"/>
</dbReference>
<dbReference type="Proteomes" id="UP000273405">
    <property type="component" value="Unassembled WGS sequence"/>
</dbReference>
<dbReference type="EMBL" id="RAWG01000045">
    <property type="protein sequence ID" value="RKH44730.1"/>
    <property type="molecule type" value="Genomic_DNA"/>
</dbReference>